<evidence type="ECO:0000256" key="1">
    <source>
        <dbReference type="SAM" id="MobiDB-lite"/>
    </source>
</evidence>
<dbReference type="Proteomes" id="UP000289708">
    <property type="component" value="Unassembled WGS sequence"/>
</dbReference>
<evidence type="ECO:0000313" key="3">
    <source>
        <dbReference type="Proteomes" id="UP000289708"/>
    </source>
</evidence>
<comment type="caution">
    <text evidence="2">The sequence shown here is derived from an EMBL/GenBank/DDBJ whole genome shotgun (WGS) entry which is preliminary data.</text>
</comment>
<organism evidence="2 3">
    <name type="scientific">Hansschlegelia zhihuaiae</name>
    <dbReference type="NCBI Taxonomy" id="405005"/>
    <lineage>
        <taxon>Bacteria</taxon>
        <taxon>Pseudomonadati</taxon>
        <taxon>Pseudomonadota</taxon>
        <taxon>Alphaproteobacteria</taxon>
        <taxon>Hyphomicrobiales</taxon>
        <taxon>Methylopilaceae</taxon>
        <taxon>Hansschlegelia</taxon>
    </lineage>
</organism>
<feature type="compositionally biased region" description="Basic and acidic residues" evidence="1">
    <location>
        <begin position="219"/>
        <end position="228"/>
    </location>
</feature>
<dbReference type="AlphaFoldDB" id="A0A4Q0M5Y3"/>
<dbReference type="RefSeq" id="WP_128779269.1">
    <property type="nucleotide sequence ID" value="NZ_RYFI01000027.1"/>
</dbReference>
<gene>
    <name evidence="2" type="ORF">EK403_20240</name>
</gene>
<dbReference type="EMBL" id="RYFI01000027">
    <property type="protein sequence ID" value="RXF68233.1"/>
    <property type="molecule type" value="Genomic_DNA"/>
</dbReference>
<dbReference type="GO" id="GO:0005509">
    <property type="term" value="F:calcium ion binding"/>
    <property type="evidence" value="ECO:0007669"/>
    <property type="project" value="InterPro"/>
</dbReference>
<accession>A0A4Q0M5Y3</accession>
<keyword evidence="3" id="KW-1185">Reference proteome</keyword>
<proteinExistence type="predicted"/>
<sequence length="435" mass="45358">MPTMNVLTDAGFDALELIELAADSGIIDLEEVKVETDRAVFGFKKVKFELSGQFDPDEFTGRIDSITIVQAGEPVLELVELKLGLAQLGLLIVTGPAALLFALLGQKYEVNGGEGGDVLLGGSGDYFGNGGNDTLIALGKADLDGGSGARDAASYSFVTSDTEVGVTASLADEALNTGEAKGDTYVAIEGLIGSNYDDTLFGDKKSNQLSGGNGDDTLEGGKGRDTLDGGKATDFASYESSPSIGDDFETGVKASLATNRGYSGDAKADRYVNIEGLIGSSFDDELIGGGGGDRILGAAGDDTVSGGKDDQLWGDSTEFGIGGADTFLLRNMGDASISIMDFDIDDRVAIDRKSFALGTNFVFQDGVNFISADDPVATGDGPTFLFDRGVQGADFRYRGELFFDADGKGGEAAKLVARIAFDSQHYLDIFDVTLV</sequence>
<dbReference type="OrthoDB" id="8404603at2"/>
<dbReference type="SUPFAM" id="SSF51120">
    <property type="entry name" value="beta-Roll"/>
    <property type="match status" value="2"/>
</dbReference>
<evidence type="ECO:0008006" key="4">
    <source>
        <dbReference type="Google" id="ProtNLM"/>
    </source>
</evidence>
<feature type="region of interest" description="Disordered" evidence="1">
    <location>
        <begin position="207"/>
        <end position="234"/>
    </location>
</feature>
<name>A0A4Q0M5Y3_9HYPH</name>
<dbReference type="InterPro" id="IPR018511">
    <property type="entry name" value="Hemolysin-typ_Ca-bd_CS"/>
</dbReference>
<dbReference type="PRINTS" id="PR00313">
    <property type="entry name" value="CABNDNGRPT"/>
</dbReference>
<protein>
    <recommendedName>
        <fullName evidence="4">Calcium-binding protein</fullName>
    </recommendedName>
</protein>
<dbReference type="InterPro" id="IPR011049">
    <property type="entry name" value="Serralysin-like_metalloprot_C"/>
</dbReference>
<dbReference type="Pfam" id="PF00353">
    <property type="entry name" value="HemolysinCabind"/>
    <property type="match status" value="2"/>
</dbReference>
<dbReference type="PROSITE" id="PS00330">
    <property type="entry name" value="HEMOLYSIN_CALCIUM"/>
    <property type="match status" value="1"/>
</dbReference>
<evidence type="ECO:0000313" key="2">
    <source>
        <dbReference type="EMBL" id="RXF68233.1"/>
    </source>
</evidence>
<dbReference type="Gene3D" id="2.150.10.10">
    <property type="entry name" value="Serralysin-like metalloprotease, C-terminal"/>
    <property type="match status" value="2"/>
</dbReference>
<reference evidence="2 3" key="1">
    <citation type="submission" date="2018-12" db="EMBL/GenBank/DDBJ databases">
        <title>bacterium Hansschlegelia zhihuaiae S113.</title>
        <authorList>
            <person name="He J."/>
        </authorList>
    </citation>
    <scope>NUCLEOTIDE SEQUENCE [LARGE SCALE GENOMIC DNA]</scope>
    <source>
        <strain evidence="2 3">S 113</strain>
    </source>
</reference>
<dbReference type="InterPro" id="IPR001343">
    <property type="entry name" value="Hemolysn_Ca-bd"/>
</dbReference>